<comment type="caution">
    <text evidence="1">The sequence shown here is derived from an EMBL/GenBank/DDBJ whole genome shotgun (WGS) entry which is preliminary data.</text>
</comment>
<evidence type="ECO:0000313" key="1">
    <source>
        <dbReference type="EMBL" id="MBE1237401.1"/>
    </source>
</evidence>
<gene>
    <name evidence="1" type="ORF">IHV25_07040</name>
</gene>
<keyword evidence="2" id="KW-1185">Reference proteome</keyword>
<dbReference type="RefSeq" id="WP_192534409.1">
    <property type="nucleotide sequence ID" value="NZ_JACZHT010000004.1"/>
</dbReference>
<organism evidence="1 2">
    <name type="scientific">Phaeovibrio sulfidiphilus</name>
    <dbReference type="NCBI Taxonomy" id="1220600"/>
    <lineage>
        <taxon>Bacteria</taxon>
        <taxon>Pseudomonadati</taxon>
        <taxon>Pseudomonadota</taxon>
        <taxon>Alphaproteobacteria</taxon>
        <taxon>Rhodospirillales</taxon>
        <taxon>Rhodospirillaceae</taxon>
        <taxon>Phaeovibrio</taxon>
    </lineage>
</organism>
<reference evidence="1" key="1">
    <citation type="submission" date="2020-10" db="EMBL/GenBank/DDBJ databases">
        <title>Genome sequence of the unusual species of purple photosynthetic bacteria, Phaeovibrio sulfidiphilus DSM 23193, type strain.</title>
        <authorList>
            <person name="Kyndt J.A."/>
            <person name="Meyer T.E."/>
        </authorList>
    </citation>
    <scope>NUCLEOTIDE SEQUENCE</scope>
    <source>
        <strain evidence="1">DSM 23193</strain>
    </source>
</reference>
<name>A0A8J6YJC3_9PROT</name>
<evidence type="ECO:0000313" key="2">
    <source>
        <dbReference type="Proteomes" id="UP000631034"/>
    </source>
</evidence>
<dbReference type="EMBL" id="JACZHT010000004">
    <property type="protein sequence ID" value="MBE1237401.1"/>
    <property type="molecule type" value="Genomic_DNA"/>
</dbReference>
<protein>
    <submittedName>
        <fullName evidence="1">Uncharacterized protein</fullName>
    </submittedName>
</protein>
<dbReference type="AlphaFoldDB" id="A0A8J6YJC3"/>
<sequence length="189" mass="21719">MEKTGSTDDRLKRLDQNLLAERSAWYRHHACEAKPGEWARCLVHLSNTLRDIGKTGDLNLILESERRCLENEKAFADTPTFRGSLEVSLLELEAARRLAHKVRDPEVYRTVDAEATLPKNRVGGLPRDEARQFYRSHAARFVNQDKHRMIPEERALMEQRKLNIRAAEKTYVALQEAALGRERSTPTKG</sequence>
<accession>A0A8J6YJC3</accession>
<dbReference type="Proteomes" id="UP000631034">
    <property type="component" value="Unassembled WGS sequence"/>
</dbReference>
<proteinExistence type="predicted"/>